<dbReference type="PROSITE" id="PS00306">
    <property type="entry name" value="CASEIN_ALPHA_BETA"/>
    <property type="match status" value="1"/>
</dbReference>
<dbReference type="InterPro" id="IPR050468">
    <property type="entry name" value="Cuticle_Struct_Prot"/>
</dbReference>
<organism evidence="5">
    <name type="scientific">Cuerna arida</name>
    <dbReference type="NCBI Taxonomy" id="1464854"/>
    <lineage>
        <taxon>Eukaryota</taxon>
        <taxon>Metazoa</taxon>
        <taxon>Ecdysozoa</taxon>
        <taxon>Arthropoda</taxon>
        <taxon>Hexapoda</taxon>
        <taxon>Insecta</taxon>
        <taxon>Pterygota</taxon>
        <taxon>Neoptera</taxon>
        <taxon>Paraneoptera</taxon>
        <taxon>Hemiptera</taxon>
        <taxon>Auchenorrhyncha</taxon>
        <taxon>Membracoidea</taxon>
        <taxon>Cicadellidae</taxon>
        <taxon>Cicadellinae</taxon>
        <taxon>Proconiini</taxon>
        <taxon>Cuerna</taxon>
    </lineage>
</organism>
<sequence length="124" mass="13434">QTPLSPHHMCLYCSMDPLLNMLARLILVSCLVALAVARPQAPARPPAEILEYENNNIGVDGYNFRFQTSDGVARSEKGVLNNAGSENEAMAVTGEISFTTDDGKKVTITFVSDENGYRPVVTTS</sequence>
<dbReference type="Pfam" id="PF00379">
    <property type="entry name" value="Chitin_bind_4"/>
    <property type="match status" value="1"/>
</dbReference>
<feature type="chain" id="PRO_5008582211" evidence="4">
    <location>
        <begin position="38"/>
        <end position="124"/>
    </location>
</feature>
<evidence type="ECO:0000256" key="2">
    <source>
        <dbReference type="ARBA" id="ARBA00022729"/>
    </source>
</evidence>
<dbReference type="PROSITE" id="PS51155">
    <property type="entry name" value="CHIT_BIND_RR_2"/>
    <property type="match status" value="1"/>
</dbReference>
<name>A0A1B6ELW9_9HEMI</name>
<reference evidence="5" key="1">
    <citation type="submission" date="2015-11" db="EMBL/GenBank/DDBJ databases">
        <title>De novo transcriptome assembly of four potential Pierce s Disease insect vectors from Arizona vineyards.</title>
        <authorList>
            <person name="Tassone E.E."/>
        </authorList>
    </citation>
    <scope>NUCLEOTIDE SEQUENCE</scope>
</reference>
<dbReference type="PANTHER" id="PTHR10380:SF218">
    <property type="entry name" value="ADULT CUTICLE PROTEIN 65AA-RELATED"/>
    <property type="match status" value="1"/>
</dbReference>
<dbReference type="AlphaFoldDB" id="A0A1B6ELW9"/>
<keyword evidence="2 4" id="KW-0732">Signal</keyword>
<accession>A0A1B6ELW9</accession>
<evidence type="ECO:0000256" key="1">
    <source>
        <dbReference type="ARBA" id="ARBA00022460"/>
    </source>
</evidence>
<gene>
    <name evidence="5" type="ORF">g.15110</name>
</gene>
<feature type="signal peptide" evidence="4">
    <location>
        <begin position="1"/>
        <end position="37"/>
    </location>
</feature>
<dbReference type="EMBL" id="GECZ01030840">
    <property type="protein sequence ID" value="JAS38929.1"/>
    <property type="molecule type" value="Transcribed_RNA"/>
</dbReference>
<evidence type="ECO:0000256" key="4">
    <source>
        <dbReference type="SAM" id="SignalP"/>
    </source>
</evidence>
<dbReference type="InterPro" id="IPR031305">
    <property type="entry name" value="Casein_CS"/>
</dbReference>
<dbReference type="PRINTS" id="PR00947">
    <property type="entry name" value="CUTICLE"/>
</dbReference>
<evidence type="ECO:0000256" key="3">
    <source>
        <dbReference type="PROSITE-ProRule" id="PRU00497"/>
    </source>
</evidence>
<dbReference type="GO" id="GO:0062129">
    <property type="term" value="C:chitin-based extracellular matrix"/>
    <property type="evidence" value="ECO:0007669"/>
    <property type="project" value="TreeGrafter"/>
</dbReference>
<feature type="non-terminal residue" evidence="5">
    <location>
        <position position="1"/>
    </location>
</feature>
<dbReference type="InterPro" id="IPR000618">
    <property type="entry name" value="Insect_cuticle"/>
</dbReference>
<proteinExistence type="predicted"/>
<evidence type="ECO:0000313" key="5">
    <source>
        <dbReference type="EMBL" id="JAS38929.1"/>
    </source>
</evidence>
<keyword evidence="1 3" id="KW-0193">Cuticle</keyword>
<protein>
    <submittedName>
        <fullName evidence="5">Uncharacterized protein</fullName>
    </submittedName>
</protein>
<dbReference type="GO" id="GO:0008010">
    <property type="term" value="F:structural constituent of chitin-based larval cuticle"/>
    <property type="evidence" value="ECO:0007669"/>
    <property type="project" value="TreeGrafter"/>
</dbReference>
<dbReference type="PANTHER" id="PTHR10380">
    <property type="entry name" value="CUTICLE PROTEIN"/>
    <property type="match status" value="1"/>
</dbReference>